<evidence type="ECO:0000256" key="2">
    <source>
        <dbReference type="ARBA" id="ARBA00023002"/>
    </source>
</evidence>
<dbReference type="InterPro" id="IPR002347">
    <property type="entry name" value="SDR_fam"/>
</dbReference>
<dbReference type="PANTHER" id="PTHR43639">
    <property type="entry name" value="OXIDOREDUCTASE, SHORT-CHAIN DEHYDROGENASE/REDUCTASE FAMILY (AFU_ORTHOLOGUE AFUA_5G02870)"/>
    <property type="match status" value="1"/>
</dbReference>
<dbReference type="SUPFAM" id="SSF51735">
    <property type="entry name" value="NAD(P)-binding Rossmann-fold domains"/>
    <property type="match status" value="1"/>
</dbReference>
<reference evidence="3" key="1">
    <citation type="submission" date="2018-05" db="EMBL/GenBank/DDBJ databases">
        <authorList>
            <person name="Lanie J.A."/>
            <person name="Ng W.-L."/>
            <person name="Kazmierczak K.M."/>
            <person name="Andrzejewski T.M."/>
            <person name="Davidsen T.M."/>
            <person name="Wayne K.J."/>
            <person name="Tettelin H."/>
            <person name="Glass J.I."/>
            <person name="Rusch D."/>
            <person name="Podicherti R."/>
            <person name="Tsui H.-C.T."/>
            <person name="Winkler M.E."/>
        </authorList>
    </citation>
    <scope>NUCLEOTIDE SEQUENCE</scope>
</reference>
<keyword evidence="2" id="KW-0560">Oxidoreductase</keyword>
<dbReference type="InterPro" id="IPR036291">
    <property type="entry name" value="NAD(P)-bd_dom_sf"/>
</dbReference>
<evidence type="ECO:0008006" key="4">
    <source>
        <dbReference type="Google" id="ProtNLM"/>
    </source>
</evidence>
<dbReference type="Gene3D" id="3.40.50.720">
    <property type="entry name" value="NAD(P)-binding Rossmann-like Domain"/>
    <property type="match status" value="1"/>
</dbReference>
<dbReference type="Pfam" id="PF00106">
    <property type="entry name" value="adh_short"/>
    <property type="match status" value="1"/>
</dbReference>
<proteinExistence type="inferred from homology"/>
<accession>A0A382KDW6</accession>
<gene>
    <name evidence="3" type="ORF">METZ01_LOCUS274629</name>
</gene>
<protein>
    <recommendedName>
        <fullName evidence="4">Short-chain dehydrogenase/reductase SDR</fullName>
    </recommendedName>
</protein>
<evidence type="ECO:0000256" key="1">
    <source>
        <dbReference type="ARBA" id="ARBA00006484"/>
    </source>
</evidence>
<dbReference type="PANTHER" id="PTHR43639:SF1">
    <property type="entry name" value="SHORT-CHAIN DEHYDROGENASE_REDUCTASE FAMILY PROTEIN"/>
    <property type="match status" value="1"/>
</dbReference>
<sequence length="73" mass="7725">MSPIALVTGGAVRIGRAITIGLAKCGYDVVVNYHTSEKAARDLEATLTEQGREVLLAHGDISTQEAIEKISQS</sequence>
<organism evidence="3">
    <name type="scientific">marine metagenome</name>
    <dbReference type="NCBI Taxonomy" id="408172"/>
    <lineage>
        <taxon>unclassified sequences</taxon>
        <taxon>metagenomes</taxon>
        <taxon>ecological metagenomes</taxon>
    </lineage>
</organism>
<dbReference type="GO" id="GO:0016491">
    <property type="term" value="F:oxidoreductase activity"/>
    <property type="evidence" value="ECO:0007669"/>
    <property type="project" value="UniProtKB-KW"/>
</dbReference>
<feature type="non-terminal residue" evidence="3">
    <location>
        <position position="73"/>
    </location>
</feature>
<name>A0A382KDW6_9ZZZZ</name>
<dbReference type="EMBL" id="UINC01079617">
    <property type="protein sequence ID" value="SVC21775.1"/>
    <property type="molecule type" value="Genomic_DNA"/>
</dbReference>
<dbReference type="AlphaFoldDB" id="A0A382KDW6"/>
<evidence type="ECO:0000313" key="3">
    <source>
        <dbReference type="EMBL" id="SVC21775.1"/>
    </source>
</evidence>
<comment type="similarity">
    <text evidence="1">Belongs to the short-chain dehydrogenases/reductases (SDR) family.</text>
</comment>